<feature type="domain" description="LysM" evidence="4">
    <location>
        <begin position="457"/>
        <end position="501"/>
    </location>
</feature>
<comment type="similarity">
    <text evidence="1">Belongs to the transglycosylase Slt family.</text>
</comment>
<feature type="compositionally biased region" description="Polar residues" evidence="2">
    <location>
        <begin position="431"/>
        <end position="445"/>
    </location>
</feature>
<evidence type="ECO:0000313" key="6">
    <source>
        <dbReference type="Proteomes" id="UP001403385"/>
    </source>
</evidence>
<evidence type="ECO:0000256" key="3">
    <source>
        <dbReference type="SAM" id="SignalP"/>
    </source>
</evidence>
<dbReference type="GO" id="GO:0000270">
    <property type="term" value="P:peptidoglycan metabolic process"/>
    <property type="evidence" value="ECO:0007669"/>
    <property type="project" value="InterPro"/>
</dbReference>
<evidence type="ECO:0000259" key="4">
    <source>
        <dbReference type="PROSITE" id="PS51782"/>
    </source>
</evidence>
<dbReference type="SMART" id="SM00257">
    <property type="entry name" value="LysM"/>
    <property type="match status" value="2"/>
</dbReference>
<evidence type="ECO:0000256" key="1">
    <source>
        <dbReference type="ARBA" id="ARBA00007734"/>
    </source>
</evidence>
<feature type="region of interest" description="Disordered" evidence="2">
    <location>
        <begin position="429"/>
        <end position="448"/>
    </location>
</feature>
<dbReference type="SUPFAM" id="SSF54106">
    <property type="entry name" value="LysM domain"/>
    <property type="match status" value="2"/>
</dbReference>
<accession>A0AAW9S4Y9</accession>
<dbReference type="GO" id="GO:0016020">
    <property type="term" value="C:membrane"/>
    <property type="evidence" value="ECO:0007669"/>
    <property type="project" value="InterPro"/>
</dbReference>
<dbReference type="GO" id="GO:0008933">
    <property type="term" value="F:peptidoglycan lytic transglycosylase activity"/>
    <property type="evidence" value="ECO:0007669"/>
    <property type="project" value="InterPro"/>
</dbReference>
<feature type="chain" id="PRO_5043701510" evidence="3">
    <location>
        <begin position="26"/>
        <end position="503"/>
    </location>
</feature>
<dbReference type="Pfam" id="PF01464">
    <property type="entry name" value="SLT"/>
    <property type="match status" value="1"/>
</dbReference>
<evidence type="ECO:0000313" key="5">
    <source>
        <dbReference type="EMBL" id="MEN7548933.1"/>
    </source>
</evidence>
<dbReference type="PROSITE" id="PS51782">
    <property type="entry name" value="LYSM"/>
    <property type="match status" value="2"/>
</dbReference>
<feature type="domain" description="LysM" evidence="4">
    <location>
        <begin position="380"/>
        <end position="423"/>
    </location>
</feature>
<gene>
    <name evidence="5" type="ORF">AAG747_13505</name>
</gene>
<proteinExistence type="inferred from homology"/>
<organism evidence="5 6">
    <name type="scientific">Rapidithrix thailandica</name>
    <dbReference type="NCBI Taxonomy" id="413964"/>
    <lineage>
        <taxon>Bacteria</taxon>
        <taxon>Pseudomonadati</taxon>
        <taxon>Bacteroidota</taxon>
        <taxon>Cytophagia</taxon>
        <taxon>Cytophagales</taxon>
        <taxon>Flammeovirgaceae</taxon>
        <taxon>Rapidithrix</taxon>
    </lineage>
</organism>
<dbReference type="PANTHER" id="PTHR37423">
    <property type="entry name" value="SOLUBLE LYTIC MUREIN TRANSGLYCOSYLASE-RELATED"/>
    <property type="match status" value="1"/>
</dbReference>
<dbReference type="CDD" id="cd00118">
    <property type="entry name" value="LysM"/>
    <property type="match status" value="2"/>
</dbReference>
<sequence length="503" mass="57756">MSLNNYPLLVLWTGLCFLGSFSTKAQQSQTEIDSTFTVEFPPDYHLFLGDLEEEVVAATAAQEEEVYQLSFDTTSAISIENIIQEYDYIPSVSDELVQDRLSCLQNRIPLNFHERVRLFIDYFSVRRREYTLTIMQRKNIYFPMFEKVLAEHGMPDELKYLSIIESALKPTARSRVGALGLWQFMPYTGRQFGLKQNFYMDERMDPEKATHAAAKYLRSLYKMFGDWELAIAAYNCGPGNVRKAQRRSGKKHFWDIYHKLPRETRSYLPQFVAMMYVLNYAEVHNLIQEFPNYEIPSEAVYISQAVDLGKLAKEMNVCYEDLKTLNPALRFGYIPKGVENFKLRIPSMRLDHFLNNSKEILEASKYDGKLVAVKGKGEKYYHVVRSGESLGLIAQRNRVSLSKLRVWNNLYHNRIYPGQKLVIYSAGATPPQRTQSKSSASQTPKPVTPKLVLGSGQVYVVQSGDTLWDIANKFKGLTVEKIKQMNKLSSSKLKPGQRLRIGG</sequence>
<dbReference type="EMBL" id="JBDKWZ010000007">
    <property type="protein sequence ID" value="MEN7548933.1"/>
    <property type="molecule type" value="Genomic_DNA"/>
</dbReference>
<keyword evidence="3" id="KW-0732">Signal</keyword>
<reference evidence="5 6" key="1">
    <citation type="submission" date="2024-04" db="EMBL/GenBank/DDBJ databases">
        <title>Novel genus in family Flammeovirgaceae.</title>
        <authorList>
            <person name="Nguyen T.H."/>
            <person name="Vuong T.Q."/>
            <person name="Le H."/>
            <person name="Kim S.-G."/>
        </authorList>
    </citation>
    <scope>NUCLEOTIDE SEQUENCE [LARGE SCALE GENOMIC DNA]</scope>
    <source>
        <strain evidence="5 6">JCM 23209</strain>
    </source>
</reference>
<protein>
    <submittedName>
        <fullName evidence="5">LysM peptidoglycan-binding domain-containing protein</fullName>
    </submittedName>
</protein>
<dbReference type="Gene3D" id="3.10.350.10">
    <property type="entry name" value="LysM domain"/>
    <property type="match status" value="2"/>
</dbReference>
<keyword evidence="6" id="KW-1185">Reference proteome</keyword>
<dbReference type="InterPro" id="IPR000189">
    <property type="entry name" value="Transglyc_AS"/>
</dbReference>
<dbReference type="Pfam" id="PF01476">
    <property type="entry name" value="LysM"/>
    <property type="match status" value="2"/>
</dbReference>
<comment type="caution">
    <text evidence="5">The sequence shown here is derived from an EMBL/GenBank/DDBJ whole genome shotgun (WGS) entry which is preliminary data.</text>
</comment>
<dbReference type="InterPro" id="IPR008258">
    <property type="entry name" value="Transglycosylase_SLT_dom_1"/>
</dbReference>
<dbReference type="SUPFAM" id="SSF53955">
    <property type="entry name" value="Lysozyme-like"/>
    <property type="match status" value="1"/>
</dbReference>
<dbReference type="InterPro" id="IPR018392">
    <property type="entry name" value="LysM"/>
</dbReference>
<dbReference type="CDD" id="cd16894">
    <property type="entry name" value="MltD-like"/>
    <property type="match status" value="1"/>
</dbReference>
<evidence type="ECO:0000256" key="2">
    <source>
        <dbReference type="SAM" id="MobiDB-lite"/>
    </source>
</evidence>
<dbReference type="PROSITE" id="PS00922">
    <property type="entry name" value="TRANSGLYCOSYLASE"/>
    <property type="match status" value="1"/>
</dbReference>
<dbReference type="PANTHER" id="PTHR37423:SF2">
    <property type="entry name" value="MEMBRANE-BOUND LYTIC MUREIN TRANSGLYCOSYLASE C"/>
    <property type="match status" value="1"/>
</dbReference>
<dbReference type="InterPro" id="IPR036779">
    <property type="entry name" value="LysM_dom_sf"/>
</dbReference>
<dbReference type="Proteomes" id="UP001403385">
    <property type="component" value="Unassembled WGS sequence"/>
</dbReference>
<name>A0AAW9S4Y9_9BACT</name>
<dbReference type="AlphaFoldDB" id="A0AAW9S4Y9"/>
<dbReference type="InterPro" id="IPR023346">
    <property type="entry name" value="Lysozyme-like_dom_sf"/>
</dbReference>
<dbReference type="RefSeq" id="WP_346821709.1">
    <property type="nucleotide sequence ID" value="NZ_JBDKWZ010000007.1"/>
</dbReference>
<dbReference type="Gene3D" id="1.10.530.10">
    <property type="match status" value="1"/>
</dbReference>
<feature type="signal peptide" evidence="3">
    <location>
        <begin position="1"/>
        <end position="25"/>
    </location>
</feature>